<dbReference type="EMBL" id="BAABIB010000119">
    <property type="protein sequence ID" value="GAA4660924.1"/>
    <property type="molecule type" value="Genomic_DNA"/>
</dbReference>
<comment type="caution">
    <text evidence="2">The sequence shown here is derived from an EMBL/GenBank/DDBJ whole genome shotgun (WGS) entry which is preliminary data.</text>
</comment>
<evidence type="ECO:0000313" key="2">
    <source>
        <dbReference type="EMBL" id="GAA4660924.1"/>
    </source>
</evidence>
<protein>
    <submittedName>
        <fullName evidence="2">Uncharacterized protein</fullName>
    </submittedName>
</protein>
<evidence type="ECO:0000313" key="3">
    <source>
        <dbReference type="Proteomes" id="UP001500192"/>
    </source>
</evidence>
<sequence>MRDGPRAWGTKSGKRTEGFRMDLALPRRLSRAARTAAHAVWSLPRLTVVLAELRDAVKQIERLVTFATQELPELVYQLEQVREQLAAIERRLAAQGNGEPPRVSRDERRSGSPRPS</sequence>
<feature type="region of interest" description="Disordered" evidence="1">
    <location>
        <begin position="92"/>
        <end position="116"/>
    </location>
</feature>
<accession>A0ABP8VF64</accession>
<evidence type="ECO:0000256" key="1">
    <source>
        <dbReference type="SAM" id="MobiDB-lite"/>
    </source>
</evidence>
<proteinExistence type="predicted"/>
<dbReference type="Proteomes" id="UP001500192">
    <property type="component" value="Unassembled WGS sequence"/>
</dbReference>
<name>A0ABP8VF64_9PSEU</name>
<reference evidence="3" key="1">
    <citation type="journal article" date="2019" name="Int. J. Syst. Evol. Microbiol.">
        <title>The Global Catalogue of Microorganisms (GCM) 10K type strain sequencing project: providing services to taxonomists for standard genome sequencing and annotation.</title>
        <authorList>
            <consortium name="The Broad Institute Genomics Platform"/>
            <consortium name="The Broad Institute Genome Sequencing Center for Infectious Disease"/>
            <person name="Wu L."/>
            <person name="Ma J."/>
        </authorList>
    </citation>
    <scope>NUCLEOTIDE SEQUENCE [LARGE SCALE GENOMIC DNA]</scope>
    <source>
        <strain evidence="3">JCM 18054</strain>
    </source>
</reference>
<organism evidence="2 3">
    <name type="scientific">Amycolatopsis dongchuanensis</name>
    <dbReference type="NCBI Taxonomy" id="1070866"/>
    <lineage>
        <taxon>Bacteria</taxon>
        <taxon>Bacillati</taxon>
        <taxon>Actinomycetota</taxon>
        <taxon>Actinomycetes</taxon>
        <taxon>Pseudonocardiales</taxon>
        <taxon>Pseudonocardiaceae</taxon>
        <taxon>Amycolatopsis</taxon>
    </lineage>
</organism>
<keyword evidence="3" id="KW-1185">Reference proteome</keyword>
<gene>
    <name evidence="2" type="ORF">GCM10023214_61290</name>
</gene>